<organism evidence="3 4">
    <name type="scientific">Streptomyces hoynatensis</name>
    <dbReference type="NCBI Taxonomy" id="1141874"/>
    <lineage>
        <taxon>Bacteria</taxon>
        <taxon>Bacillati</taxon>
        <taxon>Actinomycetota</taxon>
        <taxon>Actinomycetes</taxon>
        <taxon>Kitasatosporales</taxon>
        <taxon>Streptomycetaceae</taxon>
        <taxon>Streptomyces</taxon>
    </lineage>
</organism>
<dbReference type="Gene3D" id="3.30.360.10">
    <property type="entry name" value="Dihydrodipicolinate Reductase, domain 2"/>
    <property type="match status" value="1"/>
</dbReference>
<name>A0A3A9Z489_9ACTN</name>
<dbReference type="InterPro" id="IPR000683">
    <property type="entry name" value="Gfo/Idh/MocA-like_OxRdtase_N"/>
</dbReference>
<reference evidence="3 4" key="1">
    <citation type="journal article" date="2014" name="Int. J. Syst. Evol. Microbiol.">
        <title>Streptomyces hoynatensis sp. nov., isolated from deep marine sediment.</title>
        <authorList>
            <person name="Veyisoglu A."/>
            <person name="Sahin N."/>
        </authorList>
    </citation>
    <scope>NUCLEOTIDE SEQUENCE [LARGE SCALE GENOMIC DNA]</scope>
    <source>
        <strain evidence="3 4">KCTC 29097</strain>
    </source>
</reference>
<protein>
    <submittedName>
        <fullName evidence="3">Gfo/Idh/MocA family oxidoreductase</fullName>
    </submittedName>
</protein>
<evidence type="ECO:0000259" key="2">
    <source>
        <dbReference type="Pfam" id="PF01408"/>
    </source>
</evidence>
<gene>
    <name evidence="3" type="ORF">D7294_12235</name>
</gene>
<dbReference type="RefSeq" id="WP_120678751.1">
    <property type="nucleotide sequence ID" value="NZ_RBAL01000006.1"/>
</dbReference>
<dbReference type="EMBL" id="RBAL01000006">
    <property type="protein sequence ID" value="RKN42216.1"/>
    <property type="molecule type" value="Genomic_DNA"/>
</dbReference>
<dbReference type="PANTHER" id="PTHR43818:SF11">
    <property type="entry name" value="BCDNA.GH03377"/>
    <property type="match status" value="1"/>
</dbReference>
<dbReference type="SUPFAM" id="SSF51735">
    <property type="entry name" value="NAD(P)-binding Rossmann-fold domains"/>
    <property type="match status" value="1"/>
</dbReference>
<keyword evidence="1" id="KW-0560">Oxidoreductase</keyword>
<accession>A0A3A9Z489</accession>
<sequence length="302" mass="30756">MRIGLLGTGPWARQTQGPALREHPEAELAGVWGRRAEAAGELAARLGTRAYDSADALFADCEAVSFALPPDVQAPLAVRAAAAGCHLLLDKPVATSVAAARELAAAVEAAGVASVVFFTLRFAPETAAWVAAQSGTEGWLTGRADWFSPVFGGADSPYADSPWRKERGALWDVGPHALSLLLPPLGDVTGPEGVVAGRGPGDTVHLALRHVSGASSVLTLSHSVPPQAAAVTAELRGSAGVSTLPERGEGGAVVPFLRAVDALIEAAGGGRRHPCDAAFGARVTEILALAEAALSPSGQARP</sequence>
<feature type="domain" description="Gfo/Idh/MocA-like oxidoreductase N-terminal" evidence="2">
    <location>
        <begin position="1"/>
        <end position="115"/>
    </location>
</feature>
<dbReference type="Proteomes" id="UP000272474">
    <property type="component" value="Unassembled WGS sequence"/>
</dbReference>
<dbReference type="SUPFAM" id="SSF55347">
    <property type="entry name" value="Glyceraldehyde-3-phosphate dehydrogenase-like, C-terminal domain"/>
    <property type="match status" value="1"/>
</dbReference>
<comment type="caution">
    <text evidence="3">The sequence shown here is derived from an EMBL/GenBank/DDBJ whole genome shotgun (WGS) entry which is preliminary data.</text>
</comment>
<evidence type="ECO:0000256" key="1">
    <source>
        <dbReference type="ARBA" id="ARBA00023002"/>
    </source>
</evidence>
<keyword evidence="4" id="KW-1185">Reference proteome</keyword>
<dbReference type="GO" id="GO:0016491">
    <property type="term" value="F:oxidoreductase activity"/>
    <property type="evidence" value="ECO:0007669"/>
    <property type="project" value="UniProtKB-KW"/>
</dbReference>
<dbReference type="Pfam" id="PF01408">
    <property type="entry name" value="GFO_IDH_MocA"/>
    <property type="match status" value="1"/>
</dbReference>
<dbReference type="AlphaFoldDB" id="A0A3A9Z489"/>
<proteinExistence type="predicted"/>
<dbReference type="InterPro" id="IPR050463">
    <property type="entry name" value="Gfo/Idh/MocA_oxidrdct_glycsds"/>
</dbReference>
<evidence type="ECO:0000313" key="3">
    <source>
        <dbReference type="EMBL" id="RKN42216.1"/>
    </source>
</evidence>
<dbReference type="InterPro" id="IPR036291">
    <property type="entry name" value="NAD(P)-bd_dom_sf"/>
</dbReference>
<dbReference type="OrthoDB" id="3815872at2"/>
<dbReference type="Gene3D" id="3.40.50.720">
    <property type="entry name" value="NAD(P)-binding Rossmann-like Domain"/>
    <property type="match status" value="1"/>
</dbReference>
<dbReference type="GO" id="GO:0000166">
    <property type="term" value="F:nucleotide binding"/>
    <property type="evidence" value="ECO:0007669"/>
    <property type="project" value="InterPro"/>
</dbReference>
<dbReference type="PANTHER" id="PTHR43818">
    <property type="entry name" value="BCDNA.GH03377"/>
    <property type="match status" value="1"/>
</dbReference>
<evidence type="ECO:0000313" key="4">
    <source>
        <dbReference type="Proteomes" id="UP000272474"/>
    </source>
</evidence>